<reference evidence="2 3" key="1">
    <citation type="journal article" date="2023" name="bioRxiv">
        <title>High-quality genome assemblies of four members of thePodospora anserinaspecies complex.</title>
        <authorList>
            <person name="Ament-Velasquez S.L."/>
            <person name="Vogan A.A."/>
            <person name="Wallerman O."/>
            <person name="Hartmann F."/>
            <person name="Gautier V."/>
            <person name="Silar P."/>
            <person name="Giraud T."/>
            <person name="Johannesson H."/>
        </authorList>
    </citation>
    <scope>NUCLEOTIDE SEQUENCE [LARGE SCALE GENOMIC DNA]</scope>
    <source>
        <strain evidence="2 3">CBS 415.72m</strain>
    </source>
</reference>
<dbReference type="GeneID" id="87904123"/>
<gene>
    <name evidence="2" type="ORF">QC762_0109430</name>
</gene>
<comment type="caution">
    <text evidence="2">The sequence shown here is derived from an EMBL/GenBank/DDBJ whole genome shotgun (WGS) entry which is preliminary data.</text>
</comment>
<name>A0ABR0G3S4_9PEZI</name>
<evidence type="ECO:0000313" key="3">
    <source>
        <dbReference type="Proteomes" id="UP001323405"/>
    </source>
</evidence>
<organism evidence="2 3">
    <name type="scientific">Podospora pseudocomata</name>
    <dbReference type="NCBI Taxonomy" id="2093779"/>
    <lineage>
        <taxon>Eukaryota</taxon>
        <taxon>Fungi</taxon>
        <taxon>Dikarya</taxon>
        <taxon>Ascomycota</taxon>
        <taxon>Pezizomycotina</taxon>
        <taxon>Sordariomycetes</taxon>
        <taxon>Sordariomycetidae</taxon>
        <taxon>Sordariales</taxon>
        <taxon>Podosporaceae</taxon>
        <taxon>Podospora</taxon>
    </lineage>
</organism>
<dbReference type="EMBL" id="JAFFHA010000009">
    <property type="protein sequence ID" value="KAK4650383.1"/>
    <property type="molecule type" value="Genomic_DNA"/>
</dbReference>
<dbReference type="Proteomes" id="UP001323405">
    <property type="component" value="Unassembled WGS sequence"/>
</dbReference>
<sequence>MRMGIWRGKVALLSGIPPTHPHTPKHEPTRRRQPLTLASLLTAPADRGGEVRSSHSFDSGEGVRVAWDSQTQTLLNAPNKNLE</sequence>
<protein>
    <submittedName>
        <fullName evidence="2">Uncharacterized protein</fullName>
    </submittedName>
</protein>
<evidence type="ECO:0000256" key="1">
    <source>
        <dbReference type="SAM" id="MobiDB-lite"/>
    </source>
</evidence>
<accession>A0ABR0G3S4</accession>
<feature type="region of interest" description="Disordered" evidence="1">
    <location>
        <begin position="12"/>
        <end position="32"/>
    </location>
</feature>
<keyword evidence="3" id="KW-1185">Reference proteome</keyword>
<evidence type="ECO:0000313" key="2">
    <source>
        <dbReference type="EMBL" id="KAK4650383.1"/>
    </source>
</evidence>
<dbReference type="RefSeq" id="XP_062739358.1">
    <property type="nucleotide sequence ID" value="XM_062884299.1"/>
</dbReference>
<proteinExistence type="predicted"/>